<keyword evidence="4" id="KW-1185">Reference proteome</keyword>
<dbReference type="Gramene" id="EFJ36037">
    <property type="protein sequence ID" value="EFJ36037"/>
    <property type="gene ID" value="SELMODRAFT_78419"/>
</dbReference>
<dbReference type="HOGENOM" id="CLU_038778_2_1_1"/>
<dbReference type="Gene3D" id="1.20.1280.50">
    <property type="match status" value="1"/>
</dbReference>
<keyword evidence="1" id="KW-0677">Repeat</keyword>
<dbReference type="InterPro" id="IPR001810">
    <property type="entry name" value="F-box_dom"/>
</dbReference>
<dbReference type="eggNOG" id="ENOG502QU4A">
    <property type="taxonomic scope" value="Eukaryota"/>
</dbReference>
<evidence type="ECO:0000259" key="2">
    <source>
        <dbReference type="PROSITE" id="PS50181"/>
    </source>
</evidence>
<feature type="domain" description="F-box" evidence="2">
    <location>
        <begin position="49"/>
        <end position="94"/>
    </location>
</feature>
<reference evidence="3 4" key="1">
    <citation type="journal article" date="2011" name="Science">
        <title>The Selaginella genome identifies genetic changes associated with the evolution of vascular plants.</title>
        <authorList>
            <person name="Banks J.A."/>
            <person name="Nishiyama T."/>
            <person name="Hasebe M."/>
            <person name="Bowman J.L."/>
            <person name="Gribskov M."/>
            <person name="dePamphilis C."/>
            <person name="Albert V.A."/>
            <person name="Aono N."/>
            <person name="Aoyama T."/>
            <person name="Ambrose B.A."/>
            <person name="Ashton N.W."/>
            <person name="Axtell M.J."/>
            <person name="Barker E."/>
            <person name="Barker M.S."/>
            <person name="Bennetzen J.L."/>
            <person name="Bonawitz N.D."/>
            <person name="Chapple C."/>
            <person name="Cheng C."/>
            <person name="Correa L.G."/>
            <person name="Dacre M."/>
            <person name="DeBarry J."/>
            <person name="Dreyer I."/>
            <person name="Elias M."/>
            <person name="Engstrom E.M."/>
            <person name="Estelle M."/>
            <person name="Feng L."/>
            <person name="Finet C."/>
            <person name="Floyd S.K."/>
            <person name="Frommer W.B."/>
            <person name="Fujita T."/>
            <person name="Gramzow L."/>
            <person name="Gutensohn M."/>
            <person name="Harholt J."/>
            <person name="Hattori M."/>
            <person name="Heyl A."/>
            <person name="Hirai T."/>
            <person name="Hiwatashi Y."/>
            <person name="Ishikawa M."/>
            <person name="Iwata M."/>
            <person name="Karol K.G."/>
            <person name="Koehler B."/>
            <person name="Kolukisaoglu U."/>
            <person name="Kubo M."/>
            <person name="Kurata T."/>
            <person name="Lalonde S."/>
            <person name="Li K."/>
            <person name="Li Y."/>
            <person name="Litt A."/>
            <person name="Lyons E."/>
            <person name="Manning G."/>
            <person name="Maruyama T."/>
            <person name="Michael T.P."/>
            <person name="Mikami K."/>
            <person name="Miyazaki S."/>
            <person name="Morinaga S."/>
            <person name="Murata T."/>
            <person name="Mueller-Roeber B."/>
            <person name="Nelson D.R."/>
            <person name="Obara M."/>
            <person name="Oguri Y."/>
            <person name="Olmstead R.G."/>
            <person name="Onodera N."/>
            <person name="Petersen B.L."/>
            <person name="Pils B."/>
            <person name="Prigge M."/>
            <person name="Rensing S.A."/>
            <person name="Riano-Pachon D.M."/>
            <person name="Roberts A.W."/>
            <person name="Sato Y."/>
            <person name="Scheller H.V."/>
            <person name="Schulz B."/>
            <person name="Schulz C."/>
            <person name="Shakirov E.V."/>
            <person name="Shibagaki N."/>
            <person name="Shinohara N."/>
            <person name="Shippen D.E."/>
            <person name="Soerensen I."/>
            <person name="Sotooka R."/>
            <person name="Sugimoto N."/>
            <person name="Sugita M."/>
            <person name="Sumikawa N."/>
            <person name="Tanurdzic M."/>
            <person name="Theissen G."/>
            <person name="Ulvskov P."/>
            <person name="Wakazuki S."/>
            <person name="Weng J.K."/>
            <person name="Willats W.W."/>
            <person name="Wipf D."/>
            <person name="Wolf P.G."/>
            <person name="Yang L."/>
            <person name="Zimmer A.D."/>
            <person name="Zhu Q."/>
            <person name="Mitros T."/>
            <person name="Hellsten U."/>
            <person name="Loque D."/>
            <person name="Otillar R."/>
            <person name="Salamov A."/>
            <person name="Schmutz J."/>
            <person name="Shapiro H."/>
            <person name="Lindquist E."/>
            <person name="Lucas S."/>
            <person name="Rokhsar D."/>
            <person name="Grigoriev I.V."/>
        </authorList>
    </citation>
    <scope>NUCLEOTIDE SEQUENCE [LARGE SCALE GENOMIC DNA]</scope>
</reference>
<dbReference type="FunCoup" id="D8QVC6">
    <property type="interactions" value="1565"/>
</dbReference>
<dbReference type="Pfam" id="PF03478">
    <property type="entry name" value="Beta-prop_KIB1-4"/>
    <property type="match status" value="1"/>
</dbReference>
<dbReference type="Pfam" id="PF00646">
    <property type="entry name" value="F-box"/>
    <property type="match status" value="1"/>
</dbReference>
<evidence type="ECO:0000313" key="4">
    <source>
        <dbReference type="Proteomes" id="UP000001514"/>
    </source>
</evidence>
<dbReference type="PANTHER" id="PTHR31672">
    <property type="entry name" value="BNACNNG10540D PROTEIN"/>
    <property type="match status" value="1"/>
</dbReference>
<dbReference type="OMA" id="SWFGHAV"/>
<dbReference type="SUPFAM" id="SSF117281">
    <property type="entry name" value="Kelch motif"/>
    <property type="match status" value="1"/>
</dbReference>
<evidence type="ECO:0000313" key="3">
    <source>
        <dbReference type="EMBL" id="EFJ36037.1"/>
    </source>
</evidence>
<dbReference type="STRING" id="88036.D8QVC6"/>
<dbReference type="GO" id="GO:0031146">
    <property type="term" value="P:SCF-dependent proteasomal ubiquitin-dependent protein catabolic process"/>
    <property type="evidence" value="ECO:0000318"/>
    <property type="project" value="GO_Central"/>
</dbReference>
<dbReference type="SUPFAM" id="SSF81383">
    <property type="entry name" value="F-box domain"/>
    <property type="match status" value="1"/>
</dbReference>
<dbReference type="InterPro" id="IPR005174">
    <property type="entry name" value="KIB1-4_b-propeller"/>
</dbReference>
<dbReference type="PROSITE" id="PS50181">
    <property type="entry name" value="FBOX"/>
    <property type="match status" value="1"/>
</dbReference>
<accession>D8QVC6</accession>
<dbReference type="GO" id="GO:0004842">
    <property type="term" value="F:ubiquitin-protein transferase activity"/>
    <property type="evidence" value="ECO:0000318"/>
    <property type="project" value="GO_Central"/>
</dbReference>
<dbReference type="CDD" id="cd22157">
    <property type="entry name" value="F-box_AtFBW1-like"/>
    <property type="match status" value="1"/>
</dbReference>
<dbReference type="FunFam" id="1.20.1280.50:FF:000008">
    <property type="entry name" value="F-box only protein 6"/>
    <property type="match status" value="1"/>
</dbReference>
<proteinExistence type="predicted"/>
<dbReference type="EMBL" id="GL377567">
    <property type="protein sequence ID" value="EFJ36037.1"/>
    <property type="molecule type" value="Genomic_DNA"/>
</dbReference>
<dbReference type="InterPro" id="IPR050796">
    <property type="entry name" value="SCF_F-box_component"/>
</dbReference>
<gene>
    <name evidence="3" type="ORF">SELMODRAFT_78419</name>
</gene>
<protein>
    <recommendedName>
        <fullName evidence="2">F-box domain-containing protein</fullName>
    </recommendedName>
</protein>
<dbReference type="AlphaFoldDB" id="D8QVC6"/>
<dbReference type="KEGG" id="smo:SELMODRAFT_78419"/>
<dbReference type="InterPro" id="IPR015915">
    <property type="entry name" value="Kelch-typ_b-propeller"/>
</dbReference>
<sequence length="399" mass="44922">MESEVAGNTPITHLASISEALSQGLQNLCRIDEDRRGEVEQRAASSLDSEVWCNLPEHLVDTVLAWLPPASLFRLRTVCKRWNSVVSSRAFLDTCSKIKSRLPYFLMFADHFHRRVAAVYDVSVSSWHLLPFSSFMHCRFPESFLVLAAAGGLLCLEGTGSQSGTMFVSNPITRVYKKLPRMIAMKSPYVVGMVVDDEMKSYKILVAQDGETLASQVYDSSTNRWSLTGVYHRRTAILAGATFYNGLLFCLTFSPNGLLAFDLERGQWLEVKLALPPSLSCPNLMTHQDRLLLIGGIEELGSLQSVHVWQLHPTKPEWMDVERVPDELFKRLFTSSSGHFICVGQGDFICLHEYYSPEILMYDIVRSSWQWLPGCSLNDNIEARSVLGFAFQPRIEAVP</sequence>
<dbReference type="InParanoid" id="D8QVC6"/>
<dbReference type="Proteomes" id="UP000001514">
    <property type="component" value="Unassembled WGS sequence"/>
</dbReference>
<dbReference type="SMART" id="SM00256">
    <property type="entry name" value="FBOX"/>
    <property type="match status" value="1"/>
</dbReference>
<evidence type="ECO:0000256" key="1">
    <source>
        <dbReference type="ARBA" id="ARBA00022737"/>
    </source>
</evidence>
<name>D8QVC6_SELML</name>
<organism evidence="4">
    <name type="scientific">Selaginella moellendorffii</name>
    <name type="common">Spikemoss</name>
    <dbReference type="NCBI Taxonomy" id="88036"/>
    <lineage>
        <taxon>Eukaryota</taxon>
        <taxon>Viridiplantae</taxon>
        <taxon>Streptophyta</taxon>
        <taxon>Embryophyta</taxon>
        <taxon>Tracheophyta</taxon>
        <taxon>Lycopodiopsida</taxon>
        <taxon>Selaginellales</taxon>
        <taxon>Selaginellaceae</taxon>
        <taxon>Selaginella</taxon>
    </lineage>
</organism>
<dbReference type="OrthoDB" id="1885938at2759"/>
<dbReference type="Gene3D" id="2.120.10.80">
    <property type="entry name" value="Kelch-type beta propeller"/>
    <property type="match status" value="1"/>
</dbReference>
<dbReference type="InterPro" id="IPR036047">
    <property type="entry name" value="F-box-like_dom_sf"/>
</dbReference>